<dbReference type="EMBL" id="BAAAFZ010000012">
    <property type="protein sequence ID" value="GAA0576166.1"/>
    <property type="molecule type" value="Genomic_DNA"/>
</dbReference>
<evidence type="ECO:0000256" key="4">
    <source>
        <dbReference type="ARBA" id="ARBA00022840"/>
    </source>
</evidence>
<evidence type="ECO:0000256" key="3">
    <source>
        <dbReference type="ARBA" id="ARBA00022741"/>
    </source>
</evidence>
<comment type="caution">
    <text evidence="6">The sequence shown here is derived from an EMBL/GenBank/DDBJ whole genome shotgun (WGS) entry which is preliminary data.</text>
</comment>
<dbReference type="PANTHER" id="PTHR46743">
    <property type="entry name" value="TEICHOIC ACIDS EXPORT ATP-BINDING PROTEIN TAGH"/>
    <property type="match status" value="1"/>
</dbReference>
<name>A0ABN1EW88_9PROT</name>
<evidence type="ECO:0000256" key="1">
    <source>
        <dbReference type="ARBA" id="ARBA00005417"/>
    </source>
</evidence>
<dbReference type="InterPro" id="IPR003593">
    <property type="entry name" value="AAA+_ATPase"/>
</dbReference>
<dbReference type="InterPro" id="IPR050683">
    <property type="entry name" value="Bact_Polysacc_Export_ATP-bd"/>
</dbReference>
<dbReference type="PROSITE" id="PS50893">
    <property type="entry name" value="ABC_TRANSPORTER_2"/>
    <property type="match status" value="1"/>
</dbReference>
<proteinExistence type="inferred from homology"/>
<dbReference type="InterPro" id="IPR015860">
    <property type="entry name" value="ABC_transpr_TagH-like"/>
</dbReference>
<evidence type="ECO:0000256" key="2">
    <source>
        <dbReference type="ARBA" id="ARBA00022448"/>
    </source>
</evidence>
<keyword evidence="4 6" id="KW-0067">ATP-binding</keyword>
<dbReference type="CDD" id="cd03220">
    <property type="entry name" value="ABC_KpsT_Wzt"/>
    <property type="match status" value="1"/>
</dbReference>
<evidence type="ECO:0000259" key="5">
    <source>
        <dbReference type="PROSITE" id="PS50893"/>
    </source>
</evidence>
<dbReference type="GO" id="GO:0005524">
    <property type="term" value="F:ATP binding"/>
    <property type="evidence" value="ECO:0007669"/>
    <property type="project" value="UniProtKB-KW"/>
</dbReference>
<accession>A0ABN1EW88</accession>
<protein>
    <submittedName>
        <fullName evidence="6">ABC transporter ATP-binding protein</fullName>
    </submittedName>
</protein>
<sequence>MPRIRAEDLAIEFPLYHVGARSLKKRLLARTPLRLKQDESNRVVVAALRGLSFGIDRGERVALVGGNGAGKTTLLRTLAGIYDPVAGRLEVEGSVGSLIDPAAGMDQSSTGRENILLRALYRGMDDAEAEEMADEVGRFSGLGEFLDVPVRSYSAGMQVRLSFAMATVIAPEVLLMDEWLLAGDADFMQRAKERLVELVQGADILVLATHDLAVVREWCTRAIRLEGGRIVADGPVAEVVDGMARGAPVPAEG</sequence>
<dbReference type="RefSeq" id="WP_343894432.1">
    <property type="nucleotide sequence ID" value="NZ_BAAAFZ010000012.1"/>
</dbReference>
<dbReference type="SMART" id="SM00382">
    <property type="entry name" value="AAA"/>
    <property type="match status" value="1"/>
</dbReference>
<reference evidence="6 7" key="1">
    <citation type="journal article" date="2019" name="Int. J. Syst. Evol. Microbiol.">
        <title>The Global Catalogue of Microorganisms (GCM) 10K type strain sequencing project: providing services to taxonomists for standard genome sequencing and annotation.</title>
        <authorList>
            <consortium name="The Broad Institute Genomics Platform"/>
            <consortium name="The Broad Institute Genome Sequencing Center for Infectious Disease"/>
            <person name="Wu L."/>
            <person name="Ma J."/>
        </authorList>
    </citation>
    <scope>NUCLEOTIDE SEQUENCE [LARGE SCALE GENOMIC DNA]</scope>
    <source>
        <strain evidence="6 7">JCM 9933</strain>
    </source>
</reference>
<keyword evidence="2" id="KW-0813">Transport</keyword>
<organism evidence="6 7">
    <name type="scientific">Craurococcus roseus</name>
    <dbReference type="NCBI Taxonomy" id="77585"/>
    <lineage>
        <taxon>Bacteria</taxon>
        <taxon>Pseudomonadati</taxon>
        <taxon>Pseudomonadota</taxon>
        <taxon>Alphaproteobacteria</taxon>
        <taxon>Acetobacterales</taxon>
        <taxon>Acetobacteraceae</taxon>
        <taxon>Craurococcus</taxon>
    </lineage>
</organism>
<dbReference type="Proteomes" id="UP001501588">
    <property type="component" value="Unassembled WGS sequence"/>
</dbReference>
<dbReference type="InterPro" id="IPR003439">
    <property type="entry name" value="ABC_transporter-like_ATP-bd"/>
</dbReference>
<feature type="domain" description="ABC transporter" evidence="5">
    <location>
        <begin position="33"/>
        <end position="252"/>
    </location>
</feature>
<evidence type="ECO:0000313" key="7">
    <source>
        <dbReference type="Proteomes" id="UP001501588"/>
    </source>
</evidence>
<keyword evidence="3" id="KW-0547">Nucleotide-binding</keyword>
<gene>
    <name evidence="6" type="ORF">GCM10009416_13550</name>
</gene>
<dbReference type="PROSITE" id="PS00211">
    <property type="entry name" value="ABC_TRANSPORTER_1"/>
    <property type="match status" value="1"/>
</dbReference>
<dbReference type="Gene3D" id="3.40.50.300">
    <property type="entry name" value="P-loop containing nucleotide triphosphate hydrolases"/>
    <property type="match status" value="1"/>
</dbReference>
<evidence type="ECO:0000313" key="6">
    <source>
        <dbReference type="EMBL" id="GAA0576166.1"/>
    </source>
</evidence>
<dbReference type="SUPFAM" id="SSF52540">
    <property type="entry name" value="P-loop containing nucleoside triphosphate hydrolases"/>
    <property type="match status" value="1"/>
</dbReference>
<comment type="similarity">
    <text evidence="1">Belongs to the ABC transporter superfamily.</text>
</comment>
<dbReference type="InterPro" id="IPR027417">
    <property type="entry name" value="P-loop_NTPase"/>
</dbReference>
<dbReference type="InterPro" id="IPR017871">
    <property type="entry name" value="ABC_transporter-like_CS"/>
</dbReference>
<dbReference type="PANTHER" id="PTHR46743:SF2">
    <property type="entry name" value="TEICHOIC ACIDS EXPORT ATP-BINDING PROTEIN TAGH"/>
    <property type="match status" value="1"/>
</dbReference>
<dbReference type="Pfam" id="PF00005">
    <property type="entry name" value="ABC_tran"/>
    <property type="match status" value="1"/>
</dbReference>
<keyword evidence="7" id="KW-1185">Reference proteome</keyword>